<protein>
    <submittedName>
        <fullName evidence="1">Uncharacterized protein</fullName>
    </submittedName>
</protein>
<dbReference type="Proteomes" id="UP000266743">
    <property type="component" value="Chromosome 4"/>
</dbReference>
<accession>A0A3L6L8W2</accession>
<proteinExistence type="predicted"/>
<name>A0A3L6L8W2_9TRYP</name>
<evidence type="ECO:0000313" key="1">
    <source>
        <dbReference type="EMBL" id="RHW72695.1"/>
    </source>
</evidence>
<organism evidence="1 2">
    <name type="scientific">Trypanosoma brucei equiperdum</name>
    <dbReference type="NCBI Taxonomy" id="630700"/>
    <lineage>
        <taxon>Eukaryota</taxon>
        <taxon>Discoba</taxon>
        <taxon>Euglenozoa</taxon>
        <taxon>Kinetoplastea</taxon>
        <taxon>Metakinetoplastina</taxon>
        <taxon>Trypanosomatida</taxon>
        <taxon>Trypanosomatidae</taxon>
        <taxon>Trypanosoma</taxon>
    </lineage>
</organism>
<gene>
    <name evidence="1" type="ORF">DPX39_040044400</name>
</gene>
<dbReference type="EMBL" id="QSBY01000004">
    <property type="protein sequence ID" value="RHW72695.1"/>
    <property type="molecule type" value="Genomic_DNA"/>
</dbReference>
<reference evidence="1 2" key="1">
    <citation type="submission" date="2018-09" db="EMBL/GenBank/DDBJ databases">
        <title>whole genome sequence of T. equiperdum IVM-t1 strain.</title>
        <authorList>
            <person name="Suganuma K."/>
        </authorList>
    </citation>
    <scope>NUCLEOTIDE SEQUENCE [LARGE SCALE GENOMIC DNA]</scope>
    <source>
        <strain evidence="1 2">IVM-t1</strain>
    </source>
</reference>
<evidence type="ECO:0000313" key="2">
    <source>
        <dbReference type="Proteomes" id="UP000266743"/>
    </source>
</evidence>
<sequence>MLLCRPARCFTSPPEKSQGDRDVATTAFPGPYPKVKRSHANRHHGTARCGGTSALDAAELSRLCLTLPVLNAEEHHAARKEMKRVPLVPGRKGYSSDAEEKAITYLLNHCRFPTEDWWTSLSLLARWRELPQQKLLKESPLGTSALFPRHMSMAASSQLMRCLSYTKHAWVDVLTLYETTTRNSAVLGEVHDVKEDDKGKSCCSDVSHQALRWMRHVALTSLLSIGRWKESLQFYRHMLYQREMPSYICTGHLIQRLGEVGRWEPVCNIFSISLKILKDARERAPAKKYPEVVTYSSQQMMSRGTTSKRRSEWGTMFSMALDVVCRLCHQPYVAKLMFDQAYSMNGSGVLFQWDGNFLSAVQALHSERERADMLCRARAAGQLDSFKLVRGLNHHQKWLDAIAIFAEAVETGQLTKREVGQCRLNILHASNVTNIQGIVSRIQEICKRSADSLLLNDAEVECVFSKHYNFKTFSNASVPMRVYTVVPHWLFCLRLLSYNYPRYLLEDDKVPRTGQKRLPNARMMSLLLRHSMPWTVAIRLLTIALRLGEHSNTKAMEATSDSLSAALMVNHVAEILYAQGQRARAISLLDSVSHRQSLSLSAKMLECIPLTMLTAGGKTKGGTGLKVDNKVIYHYIQTTTNWMRALSVIEAVVYQRSSSTNPLASLPASVHCSVLQMLQRCSLRNAWLLSFFYFKYSMSAVRLLDKKQGTVLCHDQPHLLQKEDLRNTVYSVMYETLLNILKALIDESDKCKENACFELVSAVMTFCGGRVPAHMLLPNQMDRLLPRAAGAFNTVHNVELRVRIGLKLVQSVIELLSKEVKKQRGNCRDSDVLSLAVMFHGLQKLLCRGTEHHRRIRYTDELLQLGSPQPTPHMGGRGTIMQGKPTTCGVEDSVLWRSSLELLALQCEWCGTCTMAPGTLKLVYRTCAYSGGQWGAALLATQYILMEQQRDTAMKGPVGPDNCSLYCSLFGWEKALGFWSLHFPHRALSEVLPYPKGVDYCMSDTER</sequence>
<dbReference type="AlphaFoldDB" id="A0A3L6L8W2"/>
<comment type="caution">
    <text evidence="1">The sequence shown here is derived from an EMBL/GenBank/DDBJ whole genome shotgun (WGS) entry which is preliminary data.</text>
</comment>